<dbReference type="EMBL" id="JAPDGR010000697">
    <property type="protein sequence ID" value="KAJ2988097.1"/>
    <property type="molecule type" value="Genomic_DNA"/>
</dbReference>
<evidence type="ECO:0000313" key="1">
    <source>
        <dbReference type="EMBL" id="KAJ2988097.1"/>
    </source>
</evidence>
<accession>A0ACC1P957</accession>
<evidence type="ECO:0000313" key="2">
    <source>
        <dbReference type="Proteomes" id="UP001143856"/>
    </source>
</evidence>
<reference evidence="1" key="1">
    <citation type="submission" date="2022-10" db="EMBL/GenBank/DDBJ databases">
        <title>Genome Sequence of Xylaria curta.</title>
        <authorList>
            <person name="Buettner E."/>
        </authorList>
    </citation>
    <scope>NUCLEOTIDE SEQUENCE</scope>
    <source>
        <strain evidence="1">Babe10</strain>
    </source>
</reference>
<name>A0ACC1P957_9PEZI</name>
<sequence>MASPGAENMVVKPFAGVRGKRRAGEQRLDARPPKRVNKNGSQKKQAKVRRPKASNIEKSMPLEILERIFWLSENVNFPRAAPRLGRLLSGPSTLRETFLSAFGPRGSFGWEDDLDRFGGNPGFQTDILACSWATIDVILNCRDIWVRRHARNLPFQYFPLWGDPMSPSPYMGSGVTVGISEIKEARCYFYHDYNAFRNIERQSAYSGYLTERNPNTWIDVHRSTEIPDDLIVGPWDEGSLQKFFWLVQAGARLSSGQTWEVTHEGFRNAISDYHIPNLTIIRLLDILGAFQKWPQYIRKDECNTIDPVMAISKRENDTTLYEKYTYVKSLLLDHE</sequence>
<proteinExistence type="predicted"/>
<gene>
    <name evidence="1" type="ORF">NUW58_g4153</name>
</gene>
<comment type="caution">
    <text evidence="1">The sequence shown here is derived from an EMBL/GenBank/DDBJ whole genome shotgun (WGS) entry which is preliminary data.</text>
</comment>
<dbReference type="Proteomes" id="UP001143856">
    <property type="component" value="Unassembled WGS sequence"/>
</dbReference>
<organism evidence="1 2">
    <name type="scientific">Xylaria curta</name>
    <dbReference type="NCBI Taxonomy" id="42375"/>
    <lineage>
        <taxon>Eukaryota</taxon>
        <taxon>Fungi</taxon>
        <taxon>Dikarya</taxon>
        <taxon>Ascomycota</taxon>
        <taxon>Pezizomycotina</taxon>
        <taxon>Sordariomycetes</taxon>
        <taxon>Xylariomycetidae</taxon>
        <taxon>Xylariales</taxon>
        <taxon>Xylariaceae</taxon>
        <taxon>Xylaria</taxon>
    </lineage>
</organism>
<protein>
    <submittedName>
        <fullName evidence="1">Uncharacterized protein</fullName>
    </submittedName>
</protein>
<keyword evidence="2" id="KW-1185">Reference proteome</keyword>